<evidence type="ECO:0000256" key="1">
    <source>
        <dbReference type="SAM" id="Phobius"/>
    </source>
</evidence>
<dbReference type="Gene3D" id="1.25.10.10">
    <property type="entry name" value="Leucine-rich Repeat Variant"/>
    <property type="match status" value="1"/>
</dbReference>
<dbReference type="GO" id="GO:0005783">
    <property type="term" value="C:endoplasmic reticulum"/>
    <property type="evidence" value="ECO:0007669"/>
    <property type="project" value="TreeGrafter"/>
</dbReference>
<dbReference type="PANTHER" id="PTHR19316">
    <property type="entry name" value="PROTEIN FOLDING REGULATOR"/>
    <property type="match status" value="1"/>
</dbReference>
<evidence type="ECO:0000259" key="2">
    <source>
        <dbReference type="Pfam" id="PF08609"/>
    </source>
</evidence>
<dbReference type="InterPro" id="IPR016024">
    <property type="entry name" value="ARM-type_fold"/>
</dbReference>
<keyword evidence="1" id="KW-0472">Membrane</keyword>
<comment type="caution">
    <text evidence="3">The sequence shown here is derived from an EMBL/GenBank/DDBJ whole genome shotgun (WGS) entry which is preliminary data.</text>
</comment>
<feature type="transmembrane region" description="Helical" evidence="1">
    <location>
        <begin position="6"/>
        <end position="22"/>
    </location>
</feature>
<organism evidence="3 4">
    <name type="scientific">Protea cynaroides</name>
    <dbReference type="NCBI Taxonomy" id="273540"/>
    <lineage>
        <taxon>Eukaryota</taxon>
        <taxon>Viridiplantae</taxon>
        <taxon>Streptophyta</taxon>
        <taxon>Embryophyta</taxon>
        <taxon>Tracheophyta</taxon>
        <taxon>Spermatophyta</taxon>
        <taxon>Magnoliopsida</taxon>
        <taxon>Proteales</taxon>
        <taxon>Proteaceae</taxon>
        <taxon>Protea</taxon>
    </lineage>
</organism>
<reference evidence="3" key="1">
    <citation type="journal article" date="2023" name="Plant J.">
        <title>The genome of the king protea, Protea cynaroides.</title>
        <authorList>
            <person name="Chang J."/>
            <person name="Duong T.A."/>
            <person name="Schoeman C."/>
            <person name="Ma X."/>
            <person name="Roodt D."/>
            <person name="Barker N."/>
            <person name="Li Z."/>
            <person name="Van de Peer Y."/>
            <person name="Mizrachi E."/>
        </authorList>
    </citation>
    <scope>NUCLEOTIDE SEQUENCE</scope>
    <source>
        <tissue evidence="3">Young leaves</tissue>
    </source>
</reference>
<sequence>MYPNWIIFFSLMLSGTVFAPFFRSSGMGRRQARLVLVLWLFLMLCPEAMISGTHSVNNSVLGGMFWTSTKEETSTKKSDLEESVVGNDNNNNGEIEFNGGFSSLDGMLQWAIGYSDPAKLKEAAQEVQRLSPDELKERQLEIKELMEKMKMPSDAELMQIAVADLNNSLLSLEDRQHALQELFILVETIDNANDLNKVGGLPVVIRELDNSNAEIRSTSAWIIGKASQNNPVVQKQIIELGALKKLMVMVKSRSAEEAAKALYALSALIRGNLDGQELFYAEGGELMLQDIMRNSSIDIRLCRKSVSLLADLVEFQLANANKEELPLFSNPFFLKTVVNLMGSTDLDLQEKALMAIKSLLQLRTTEALVLKDFCGLDGVLERMREHFQQLTSEEYQKDFMRDLESLRGEVKAIFHSKLEKGKTCAKGHED</sequence>
<dbReference type="PANTHER" id="PTHR19316:SF32">
    <property type="entry name" value="ARM REPEAT SUPERFAMILY PROTEIN"/>
    <property type="match status" value="1"/>
</dbReference>
<dbReference type="AlphaFoldDB" id="A0A9Q0H8H2"/>
<accession>A0A9Q0H8H2</accession>
<keyword evidence="1" id="KW-0812">Transmembrane</keyword>
<evidence type="ECO:0000313" key="4">
    <source>
        <dbReference type="Proteomes" id="UP001141806"/>
    </source>
</evidence>
<dbReference type="GO" id="GO:0000774">
    <property type="term" value="F:adenyl-nucleotide exchange factor activity"/>
    <property type="evidence" value="ECO:0007669"/>
    <property type="project" value="TreeGrafter"/>
</dbReference>
<dbReference type="Pfam" id="PF08609">
    <property type="entry name" value="Fes1"/>
    <property type="match status" value="1"/>
</dbReference>
<dbReference type="Proteomes" id="UP001141806">
    <property type="component" value="Unassembled WGS sequence"/>
</dbReference>
<dbReference type="InterPro" id="IPR050693">
    <property type="entry name" value="Hsp70_NEF-Inhibitors"/>
</dbReference>
<dbReference type="InterPro" id="IPR013918">
    <property type="entry name" value="Nucleotide_exch_fac_Fes1"/>
</dbReference>
<proteinExistence type="predicted"/>
<feature type="transmembrane region" description="Helical" evidence="1">
    <location>
        <begin position="34"/>
        <end position="52"/>
    </location>
</feature>
<keyword evidence="4" id="KW-1185">Reference proteome</keyword>
<dbReference type="EMBL" id="JAMYWD010000009">
    <property type="protein sequence ID" value="KAJ4961185.1"/>
    <property type="molecule type" value="Genomic_DNA"/>
</dbReference>
<gene>
    <name evidence="3" type="ORF">NE237_021095</name>
</gene>
<dbReference type="InterPro" id="IPR011989">
    <property type="entry name" value="ARM-like"/>
</dbReference>
<protein>
    <recommendedName>
        <fullName evidence="2">Nucleotide exchange factor Fes1 domain-containing protein</fullName>
    </recommendedName>
</protein>
<feature type="domain" description="Nucleotide exchange factor Fes1" evidence="2">
    <location>
        <begin position="104"/>
        <end position="195"/>
    </location>
</feature>
<name>A0A9Q0H8H2_9MAGN</name>
<dbReference type="OrthoDB" id="10250458at2759"/>
<keyword evidence="1" id="KW-1133">Transmembrane helix</keyword>
<evidence type="ECO:0000313" key="3">
    <source>
        <dbReference type="EMBL" id="KAJ4961185.1"/>
    </source>
</evidence>
<dbReference type="SUPFAM" id="SSF48371">
    <property type="entry name" value="ARM repeat"/>
    <property type="match status" value="1"/>
</dbReference>